<evidence type="ECO:0000313" key="3">
    <source>
        <dbReference type="Proteomes" id="UP000288067"/>
    </source>
</evidence>
<evidence type="ECO:0000256" key="1">
    <source>
        <dbReference type="SAM" id="MobiDB-lite"/>
    </source>
</evidence>
<reference evidence="2 3" key="1">
    <citation type="submission" date="2018-12" db="EMBL/GenBank/DDBJ databases">
        <authorList>
            <person name="Divens A.M."/>
            <person name="Stoner T.H."/>
            <person name="Garlena R.A."/>
            <person name="Russell D.A."/>
            <person name="Pope W.H."/>
            <person name="Jacobs-Sera D."/>
            <person name="Hatfull G.F."/>
        </authorList>
    </citation>
    <scope>NUCLEOTIDE SEQUENCE [LARGE SCALE GENOMIC DNA]</scope>
</reference>
<dbReference type="EMBL" id="MK279900">
    <property type="protein sequence ID" value="AZS11786.1"/>
    <property type="molecule type" value="Genomic_DNA"/>
</dbReference>
<gene>
    <name evidence="2" type="primary">32</name>
    <name evidence="2" type="ORF">PBI_NINA_32</name>
</gene>
<proteinExistence type="predicted"/>
<evidence type="ECO:0000313" key="2">
    <source>
        <dbReference type="EMBL" id="AZS11786.1"/>
    </source>
</evidence>
<feature type="compositionally biased region" description="Polar residues" evidence="1">
    <location>
        <begin position="21"/>
        <end position="33"/>
    </location>
</feature>
<sequence>MVPFDVTRVGRMGGDNEDTIIRSQVRNRNTPNQGKDAGRRRLER</sequence>
<name>A0A3S9UNM3_9CAUD</name>
<organism evidence="2 3">
    <name type="scientific">Gordonia phage Nina</name>
    <dbReference type="NCBI Taxonomy" id="2499026"/>
    <lineage>
        <taxon>Viruses</taxon>
        <taxon>Duplodnaviria</taxon>
        <taxon>Heunggongvirae</taxon>
        <taxon>Uroviricota</taxon>
        <taxon>Caudoviricetes</taxon>
        <taxon>Emalynvirus</taxon>
        <taxon>Emalynvirus cozz</taxon>
    </lineage>
</organism>
<feature type="region of interest" description="Disordered" evidence="1">
    <location>
        <begin position="1"/>
        <end position="44"/>
    </location>
</feature>
<accession>A0A3S9UNM3</accession>
<protein>
    <submittedName>
        <fullName evidence="2">Uncharacterized protein</fullName>
    </submittedName>
</protein>
<dbReference type="Proteomes" id="UP000288067">
    <property type="component" value="Segment"/>
</dbReference>